<gene>
    <name evidence="2" type="ORF">JZ751_020428</name>
</gene>
<evidence type="ECO:0000313" key="2">
    <source>
        <dbReference type="EMBL" id="KAG9331019.1"/>
    </source>
</evidence>
<accession>A0A8T2MRK4</accession>
<feature type="compositionally biased region" description="Basic and acidic residues" evidence="1">
    <location>
        <begin position="301"/>
        <end position="334"/>
    </location>
</feature>
<comment type="caution">
    <text evidence="2">The sequence shown here is derived from an EMBL/GenBank/DDBJ whole genome shotgun (WGS) entry which is preliminary data.</text>
</comment>
<dbReference type="AlphaFoldDB" id="A0A8T2MRK4"/>
<dbReference type="Proteomes" id="UP000824540">
    <property type="component" value="Unassembled WGS sequence"/>
</dbReference>
<feature type="region of interest" description="Disordered" evidence="1">
    <location>
        <begin position="265"/>
        <end position="384"/>
    </location>
</feature>
<name>A0A8T2MRK4_9TELE</name>
<feature type="region of interest" description="Disordered" evidence="1">
    <location>
        <begin position="47"/>
        <end position="67"/>
    </location>
</feature>
<organism evidence="2 3">
    <name type="scientific">Albula glossodonta</name>
    <name type="common">roundjaw bonefish</name>
    <dbReference type="NCBI Taxonomy" id="121402"/>
    <lineage>
        <taxon>Eukaryota</taxon>
        <taxon>Metazoa</taxon>
        <taxon>Chordata</taxon>
        <taxon>Craniata</taxon>
        <taxon>Vertebrata</taxon>
        <taxon>Euteleostomi</taxon>
        <taxon>Actinopterygii</taxon>
        <taxon>Neopterygii</taxon>
        <taxon>Teleostei</taxon>
        <taxon>Albuliformes</taxon>
        <taxon>Albulidae</taxon>
        <taxon>Albula</taxon>
    </lineage>
</organism>
<reference evidence="2" key="1">
    <citation type="thesis" date="2021" institute="BYU ScholarsArchive" country="Provo, UT, USA">
        <title>Applications of and Algorithms for Genome Assembly and Genomic Analyses with an Emphasis on Marine Teleosts.</title>
        <authorList>
            <person name="Pickett B.D."/>
        </authorList>
    </citation>
    <scope>NUCLEOTIDE SEQUENCE</scope>
    <source>
        <strain evidence="2">HI-2016</strain>
    </source>
</reference>
<feature type="compositionally biased region" description="Pro residues" evidence="1">
    <location>
        <begin position="268"/>
        <end position="277"/>
    </location>
</feature>
<protein>
    <submittedName>
        <fullName evidence="2">Uncharacterized protein</fullName>
    </submittedName>
</protein>
<sequence>MLGRARNSGSSFLSASFDSQARGGIYSGRSTSRGRCRLSLAGGMDQASLQKDNGPAGAPPLPSSAPRGLPEIRLKPLALCSWTCCTILSKESGYLPRVQQGPIFGGDNRDISKQRTARKRHLLIAMPVLSTSSTSLRLAQSSVCPSCLSSPSSRRRLLHCTLGVGSGGECRCRAMRGAAGHPLTYLSPRLMSRVPAFTKTNSSTRTFAEYPDRIHFATDAVSPSHLLSLLQLNFSMLVRDIVFDFDKWYMLYTMKYEICCEGEMKHSCPPPTSPPPALFQINSKPKTHVNGKTSRVQAKSKTKEIEGETERKHKDEREIESKGERQTETQRERGPINYPELKAEKLPPPSRKGGDFSFSKNRNKQVPGSSDTALAEIDPSRADK</sequence>
<evidence type="ECO:0000313" key="3">
    <source>
        <dbReference type="Proteomes" id="UP000824540"/>
    </source>
</evidence>
<feature type="compositionally biased region" description="Polar residues" evidence="1">
    <location>
        <begin position="280"/>
        <end position="299"/>
    </location>
</feature>
<proteinExistence type="predicted"/>
<keyword evidence="3" id="KW-1185">Reference proteome</keyword>
<feature type="compositionally biased region" description="Polar residues" evidence="1">
    <location>
        <begin position="358"/>
        <end position="372"/>
    </location>
</feature>
<evidence type="ECO:0000256" key="1">
    <source>
        <dbReference type="SAM" id="MobiDB-lite"/>
    </source>
</evidence>
<dbReference type="EMBL" id="JAFBMS010000395">
    <property type="protein sequence ID" value="KAG9331019.1"/>
    <property type="molecule type" value="Genomic_DNA"/>
</dbReference>